<proteinExistence type="predicted"/>
<accession>F0WYS9</accession>
<evidence type="ECO:0000313" key="2">
    <source>
        <dbReference type="EMBL" id="CCA26638.1"/>
    </source>
</evidence>
<evidence type="ECO:0000256" key="1">
    <source>
        <dbReference type="SAM" id="MobiDB-lite"/>
    </source>
</evidence>
<name>F0WYS9_9STRA</name>
<organism evidence="2">
    <name type="scientific">Albugo laibachii Nc14</name>
    <dbReference type="NCBI Taxonomy" id="890382"/>
    <lineage>
        <taxon>Eukaryota</taxon>
        <taxon>Sar</taxon>
        <taxon>Stramenopiles</taxon>
        <taxon>Oomycota</taxon>
        <taxon>Peronosporomycetes</taxon>
        <taxon>Albuginales</taxon>
        <taxon>Albuginaceae</taxon>
        <taxon>Albugo</taxon>
    </lineage>
</organism>
<gene>
    <name evidence="2" type="primary">AlNc14C397G11339</name>
    <name evidence="2" type="ORF">ALNC14_127820</name>
</gene>
<dbReference type="HOGENOM" id="CLU_1398630_0_0_1"/>
<feature type="region of interest" description="Disordered" evidence="1">
    <location>
        <begin position="1"/>
        <end position="35"/>
    </location>
</feature>
<protein>
    <submittedName>
        <fullName evidence="2">AlNc14C397G11339 protein</fullName>
    </submittedName>
</protein>
<dbReference type="AlphaFoldDB" id="F0WYS9"/>
<dbReference type="EMBL" id="FR824440">
    <property type="protein sequence ID" value="CCA26638.1"/>
    <property type="molecule type" value="Genomic_DNA"/>
</dbReference>
<reference evidence="2" key="1">
    <citation type="journal article" date="2011" name="PLoS Biol.">
        <title>Gene gain and loss during evolution of obligate parasitism in the white rust pathogen of Arabidopsis thaliana.</title>
        <authorList>
            <person name="Kemen E."/>
            <person name="Gardiner A."/>
            <person name="Schultz-Larsen T."/>
            <person name="Kemen A.C."/>
            <person name="Balmuth A.L."/>
            <person name="Robert-Seilaniantz A."/>
            <person name="Bailey K."/>
            <person name="Holub E."/>
            <person name="Studholme D.J."/>
            <person name="Maclean D."/>
            <person name="Jones J.D."/>
        </authorList>
    </citation>
    <scope>NUCLEOTIDE SEQUENCE</scope>
</reference>
<reference evidence="2" key="2">
    <citation type="submission" date="2011-02" db="EMBL/GenBank/DDBJ databases">
        <authorList>
            <person name="MacLean D."/>
        </authorList>
    </citation>
    <scope>NUCLEOTIDE SEQUENCE</scope>
</reference>
<sequence length="195" mass="22752">MDQMNSMKNQHYEEEDMPLERQLNSDDALEIDEGNGDCSKGEIGWFYWFSDFAPSGPNHLLESEPSHSIVPYEISDAIVPVDIEEKRPQKRFGIEQEQANAALDLPSTYEEAIRSPDSNEWKKAIQQELQALKEKETWILTSKTPNMKVIGAKWVFIIKRNEFGEVESIWQDLSLWATDKNMEWIIWTLMRQLQT</sequence>